<feature type="domain" description="SGNH hydrolase-type esterase" evidence="1">
    <location>
        <begin position="58"/>
        <end position="206"/>
    </location>
</feature>
<dbReference type="PANTHER" id="PTHR30383:SF5">
    <property type="entry name" value="SGNH HYDROLASE-TYPE ESTERASE DOMAIN-CONTAINING PROTEIN"/>
    <property type="match status" value="1"/>
</dbReference>
<dbReference type="AlphaFoldDB" id="A0AAV5AVX7"/>
<dbReference type="InterPro" id="IPR013830">
    <property type="entry name" value="SGNH_hydro"/>
</dbReference>
<accession>A0AAV5AVX7</accession>
<dbReference type="RefSeq" id="WP_264845451.1">
    <property type="nucleotide sequence ID" value="NZ_BPMA01000012.1"/>
</dbReference>
<dbReference type="InterPro" id="IPR036514">
    <property type="entry name" value="SGNH_hydro_sf"/>
</dbReference>
<comment type="caution">
    <text evidence="2">The sequence shown here is derived from an EMBL/GenBank/DDBJ whole genome shotgun (WGS) entry which is preliminary data.</text>
</comment>
<evidence type="ECO:0000313" key="5">
    <source>
        <dbReference type="Proteomes" id="UP001208692"/>
    </source>
</evidence>
<name>A0AAV5AVX7_9FLAO</name>
<evidence type="ECO:0000313" key="4">
    <source>
        <dbReference type="Proteomes" id="UP001207736"/>
    </source>
</evidence>
<dbReference type="EMBL" id="BQKB01000007">
    <property type="protein sequence ID" value="GJM51847.1"/>
    <property type="molecule type" value="Genomic_DNA"/>
</dbReference>
<dbReference type="EMBL" id="BQKA01000033">
    <property type="protein sequence ID" value="GJM50694.1"/>
    <property type="molecule type" value="Genomic_DNA"/>
</dbReference>
<gene>
    <name evidence="2" type="ORF">RCZ15_16670</name>
    <name evidence="3" type="ORF">RCZ16_01650</name>
</gene>
<dbReference type="Gene3D" id="3.40.50.1110">
    <property type="entry name" value="SGNH hydrolase"/>
    <property type="match status" value="1"/>
</dbReference>
<organism evidence="2 4">
    <name type="scientific">Capnocytophaga catalasegens</name>
    <dbReference type="NCBI Taxonomy" id="1004260"/>
    <lineage>
        <taxon>Bacteria</taxon>
        <taxon>Pseudomonadati</taxon>
        <taxon>Bacteroidota</taxon>
        <taxon>Flavobacteriia</taxon>
        <taxon>Flavobacteriales</taxon>
        <taxon>Flavobacteriaceae</taxon>
        <taxon>Capnocytophaga</taxon>
    </lineage>
</organism>
<dbReference type="PANTHER" id="PTHR30383">
    <property type="entry name" value="THIOESTERASE 1/PROTEASE 1/LYSOPHOSPHOLIPASE L1"/>
    <property type="match status" value="1"/>
</dbReference>
<keyword evidence="5" id="KW-1185">Reference proteome</keyword>
<evidence type="ECO:0000313" key="2">
    <source>
        <dbReference type="EMBL" id="GJM50694.1"/>
    </source>
</evidence>
<dbReference type="Pfam" id="PF13472">
    <property type="entry name" value="Lipase_GDSL_2"/>
    <property type="match status" value="1"/>
</dbReference>
<evidence type="ECO:0000313" key="3">
    <source>
        <dbReference type="EMBL" id="GJM51847.1"/>
    </source>
</evidence>
<dbReference type="Proteomes" id="UP001208692">
    <property type="component" value="Unassembled WGS sequence"/>
</dbReference>
<evidence type="ECO:0000259" key="1">
    <source>
        <dbReference type="Pfam" id="PF13472"/>
    </source>
</evidence>
<sequence>MRRLVTLVLFTAFIFGAYAQERKHSHFYEQRSDLFEKLPITSKDIIFIGNSIINGAEWCELFPNKPVKNRGISGDITEAVYERLDYITKAKPAKIFLMIGVNDIARGIETSTTVDYMRKIIEKIQQTAPKTKIYIQSLLPVNADFEMFKGHMKPEFIKEINNQFKALAREYKITFIDLYPHFVEKGTDKLATKYTNDGLHLMAEGYFLWRDIILPYL</sequence>
<dbReference type="GO" id="GO:0004622">
    <property type="term" value="F:phosphatidylcholine lysophospholipase activity"/>
    <property type="evidence" value="ECO:0007669"/>
    <property type="project" value="TreeGrafter"/>
</dbReference>
<dbReference type="InterPro" id="IPR051532">
    <property type="entry name" value="Ester_Hydrolysis_Enzymes"/>
</dbReference>
<dbReference type="Proteomes" id="UP001207736">
    <property type="component" value="Unassembled WGS sequence"/>
</dbReference>
<proteinExistence type="predicted"/>
<reference evidence="2 5" key="1">
    <citation type="submission" date="2021-11" db="EMBL/GenBank/DDBJ databases">
        <title>Draft genome sequence of Capnocytophaga sp. strain KC07075 isolated from cat oral cavity.</title>
        <authorList>
            <person name="Suzuki M."/>
            <person name="Imaoka K."/>
            <person name="Kimura M."/>
            <person name="Morikawa S."/>
            <person name="Maeda K."/>
        </authorList>
    </citation>
    <scope>NUCLEOTIDE SEQUENCE</scope>
    <source>
        <strain evidence="2">KC07075</strain>
        <strain evidence="3 5">KC07079</strain>
    </source>
</reference>
<dbReference type="SUPFAM" id="SSF52266">
    <property type="entry name" value="SGNH hydrolase"/>
    <property type="match status" value="1"/>
</dbReference>
<protein>
    <submittedName>
        <fullName evidence="2">Sialate O-acetylesterase</fullName>
    </submittedName>
</protein>